<sequence>MSIIRGFQATTSTNINKGGNNFPPGMTNNVTEPQKTTSLRDLAQTIDPSSMSRNEARAMANALMKSGDADLSSVFFSHSVVLIPTGNGTFRNPTESDPIMNEKFNMFDAIRSNIEFNKSKGFSNENNLSALSFLERFEIMGNSPEIDTHA</sequence>
<feature type="region of interest" description="Disordered" evidence="1">
    <location>
        <begin position="9"/>
        <end position="28"/>
    </location>
</feature>
<dbReference type="RefSeq" id="WP_151056704.1">
    <property type="nucleotide sequence ID" value="NZ_CP044222.1"/>
</dbReference>
<protein>
    <submittedName>
        <fullName evidence="2">Uncharacterized protein</fullName>
    </submittedName>
</protein>
<gene>
    <name evidence="2" type="ORF">F5I99_13105</name>
</gene>
<name>A0A5J6LFF0_9GAMM</name>
<dbReference type="KEGG" id="nik:F5I99_13105"/>
<dbReference type="EMBL" id="CP044222">
    <property type="protein sequence ID" value="QEW07360.1"/>
    <property type="molecule type" value="Genomic_DNA"/>
</dbReference>
<dbReference type="AlphaFoldDB" id="A0A5J6LFF0"/>
<evidence type="ECO:0000256" key="1">
    <source>
        <dbReference type="SAM" id="MobiDB-lite"/>
    </source>
</evidence>
<organism evidence="2 3">
    <name type="scientific">Nitrincola iocasae</name>
    <dbReference type="NCBI Taxonomy" id="2614693"/>
    <lineage>
        <taxon>Bacteria</taxon>
        <taxon>Pseudomonadati</taxon>
        <taxon>Pseudomonadota</taxon>
        <taxon>Gammaproteobacteria</taxon>
        <taxon>Oceanospirillales</taxon>
        <taxon>Oceanospirillaceae</taxon>
        <taxon>Nitrincola</taxon>
    </lineage>
</organism>
<proteinExistence type="predicted"/>
<reference evidence="2 3" key="1">
    <citation type="submission" date="2019-09" db="EMBL/GenBank/DDBJ databases">
        <title>Nitrincola iocasae sp. nov., a bacterium isolated from the sediment collected at a cold seep field in South China Sea.</title>
        <authorList>
            <person name="Zhang H."/>
            <person name="Wang H."/>
            <person name="Li C."/>
        </authorList>
    </citation>
    <scope>NUCLEOTIDE SEQUENCE [LARGE SCALE GENOMIC DNA]</scope>
    <source>
        <strain evidence="2 3">KXZD1103</strain>
    </source>
</reference>
<feature type="compositionally biased region" description="Polar residues" evidence="1">
    <location>
        <begin position="9"/>
        <end position="19"/>
    </location>
</feature>
<evidence type="ECO:0000313" key="3">
    <source>
        <dbReference type="Proteomes" id="UP000325606"/>
    </source>
</evidence>
<evidence type="ECO:0000313" key="2">
    <source>
        <dbReference type="EMBL" id="QEW07360.1"/>
    </source>
</evidence>
<accession>A0A5J6LFF0</accession>
<dbReference type="Proteomes" id="UP000325606">
    <property type="component" value="Chromosome"/>
</dbReference>
<keyword evidence="3" id="KW-1185">Reference proteome</keyword>